<keyword evidence="4" id="KW-1185">Reference proteome</keyword>
<feature type="domain" description="GST C-terminal" evidence="2">
    <location>
        <begin position="81"/>
        <end position="212"/>
    </location>
</feature>
<dbReference type="InterPro" id="IPR036282">
    <property type="entry name" value="Glutathione-S-Trfase_C_sf"/>
</dbReference>
<dbReference type="Pfam" id="PF02798">
    <property type="entry name" value="GST_N"/>
    <property type="match status" value="1"/>
</dbReference>
<accession>A0ABT5C9S3</accession>
<evidence type="ECO:0000313" key="4">
    <source>
        <dbReference type="Proteomes" id="UP001217485"/>
    </source>
</evidence>
<dbReference type="Gene3D" id="3.40.30.10">
    <property type="entry name" value="Glutaredoxin"/>
    <property type="match status" value="1"/>
</dbReference>
<comment type="caution">
    <text evidence="3">The sequence shown here is derived from an EMBL/GenBank/DDBJ whole genome shotgun (WGS) entry which is preliminary data.</text>
</comment>
<dbReference type="SUPFAM" id="SSF47616">
    <property type="entry name" value="GST C-terminal domain-like"/>
    <property type="match status" value="1"/>
</dbReference>
<evidence type="ECO:0000313" key="3">
    <source>
        <dbReference type="EMBL" id="MDC0682713.1"/>
    </source>
</evidence>
<evidence type="ECO:0000259" key="2">
    <source>
        <dbReference type="PROSITE" id="PS50405"/>
    </source>
</evidence>
<name>A0ABT5C9S3_9BACT</name>
<dbReference type="InterPro" id="IPR040079">
    <property type="entry name" value="Glutathione_S-Trfase"/>
</dbReference>
<dbReference type="Gene3D" id="1.20.1050.10">
    <property type="match status" value="1"/>
</dbReference>
<feature type="domain" description="GST N-terminal" evidence="1">
    <location>
        <begin position="1"/>
        <end position="78"/>
    </location>
</feature>
<dbReference type="CDD" id="cd00570">
    <property type="entry name" value="GST_N_family"/>
    <property type="match status" value="1"/>
</dbReference>
<dbReference type="EMBL" id="JAQNDK010000004">
    <property type="protein sequence ID" value="MDC0682713.1"/>
    <property type="molecule type" value="Genomic_DNA"/>
</dbReference>
<dbReference type="Proteomes" id="UP001217485">
    <property type="component" value="Unassembled WGS sequence"/>
</dbReference>
<sequence length="223" mass="24787">MKLYFSRNLNPRVAVAVARYLDAPVEYVHAAPLDPSQQEKFRALNPNLRVPILVEGDHSLWETDAIACRLSQLTGSEFWRTGTAQPEMIRWLSWGTHNFVAACDKVHFERVTKQRYGLGPIRDDVVAEGLSGFAEAATLLEQVLSGRDWLVGSAVSYADFRMASVLPFADLAGLPLADYPHVAAWHARLWQLDAWRDPFAGLDAPELPEVPRADVPGAKPQSV</sequence>
<dbReference type="SFLD" id="SFLDS00019">
    <property type="entry name" value="Glutathione_Transferase_(cytos"/>
    <property type="match status" value="1"/>
</dbReference>
<dbReference type="PROSITE" id="PS50404">
    <property type="entry name" value="GST_NTER"/>
    <property type="match status" value="1"/>
</dbReference>
<dbReference type="SUPFAM" id="SSF52833">
    <property type="entry name" value="Thioredoxin-like"/>
    <property type="match status" value="1"/>
</dbReference>
<dbReference type="CDD" id="cd00299">
    <property type="entry name" value="GST_C_family"/>
    <property type="match status" value="1"/>
</dbReference>
<dbReference type="InterPro" id="IPR036249">
    <property type="entry name" value="Thioredoxin-like_sf"/>
</dbReference>
<protein>
    <submittedName>
        <fullName evidence="3">Glutathione S-transferase family protein</fullName>
    </submittedName>
</protein>
<proteinExistence type="predicted"/>
<evidence type="ECO:0000259" key="1">
    <source>
        <dbReference type="PROSITE" id="PS50404"/>
    </source>
</evidence>
<dbReference type="InterPro" id="IPR004045">
    <property type="entry name" value="Glutathione_S-Trfase_N"/>
</dbReference>
<dbReference type="RefSeq" id="WP_272100871.1">
    <property type="nucleotide sequence ID" value="NZ_JAQNDK010000004.1"/>
</dbReference>
<dbReference type="PROSITE" id="PS50405">
    <property type="entry name" value="GST_CTER"/>
    <property type="match status" value="1"/>
</dbReference>
<dbReference type="InterPro" id="IPR010987">
    <property type="entry name" value="Glutathione-S-Trfase_C-like"/>
</dbReference>
<dbReference type="Pfam" id="PF13410">
    <property type="entry name" value="GST_C_2"/>
    <property type="match status" value="1"/>
</dbReference>
<dbReference type="PANTHER" id="PTHR44051:SF8">
    <property type="entry name" value="GLUTATHIONE S-TRANSFERASE GSTA"/>
    <property type="match status" value="1"/>
</dbReference>
<gene>
    <name evidence="3" type="ORF">POL72_33610</name>
</gene>
<dbReference type="PANTHER" id="PTHR44051">
    <property type="entry name" value="GLUTATHIONE S-TRANSFERASE-RELATED"/>
    <property type="match status" value="1"/>
</dbReference>
<reference evidence="3 4" key="1">
    <citation type="submission" date="2023-01" db="EMBL/GenBank/DDBJ databases">
        <title>Minimal conservation of predation-associated metabolite biosynthetic gene clusters underscores biosynthetic potential of Myxococcota including descriptions for ten novel species: Archangium lansinium sp. nov., Myxococcus landrumus sp. nov., Nannocystis bai.</title>
        <authorList>
            <person name="Ahearne A."/>
            <person name="Stevens C."/>
            <person name="Dowd S."/>
        </authorList>
    </citation>
    <scope>NUCLEOTIDE SEQUENCE [LARGE SCALE GENOMIC DNA]</scope>
    <source>
        <strain evidence="3 4">WIWO2</strain>
    </source>
</reference>
<organism evidence="3 4">
    <name type="scientific">Sorangium atrum</name>
    <dbReference type="NCBI Taxonomy" id="2995308"/>
    <lineage>
        <taxon>Bacteria</taxon>
        <taxon>Pseudomonadati</taxon>
        <taxon>Myxococcota</taxon>
        <taxon>Polyangia</taxon>
        <taxon>Polyangiales</taxon>
        <taxon>Polyangiaceae</taxon>
        <taxon>Sorangium</taxon>
    </lineage>
</organism>